<dbReference type="GO" id="GO:0033969">
    <property type="term" value="F:gamma-glutamyl-gamma-aminobutyrate hydrolase activity"/>
    <property type="evidence" value="ECO:0007669"/>
    <property type="project" value="TreeGrafter"/>
</dbReference>
<evidence type="ECO:0000313" key="2">
    <source>
        <dbReference type="Proteomes" id="UP000248806"/>
    </source>
</evidence>
<dbReference type="EMBL" id="QKUF01000035">
    <property type="protein sequence ID" value="PZW22187.1"/>
    <property type="molecule type" value="Genomic_DNA"/>
</dbReference>
<dbReference type="AlphaFoldDB" id="A0A326TZN5"/>
<organism evidence="1 2">
    <name type="scientific">Thermosporothrix hazakensis</name>
    <dbReference type="NCBI Taxonomy" id="644383"/>
    <lineage>
        <taxon>Bacteria</taxon>
        <taxon>Bacillati</taxon>
        <taxon>Chloroflexota</taxon>
        <taxon>Ktedonobacteria</taxon>
        <taxon>Ktedonobacterales</taxon>
        <taxon>Thermosporotrichaceae</taxon>
        <taxon>Thermosporothrix</taxon>
    </lineage>
</organism>
<sequence length="262" mass="29211">MRPLIGIPCHSGVGAESDRPIFFNNKAYIRAVELAGGVPILIPIFEDLSGLETLLPRLDGILFSGGIDVHPSVYQEEPHPMLGETNPLLDKLELALMRYVKEKELPTLGICRGMQLMNVALGGSLYQDLQSQYPGSLKHPNWELPRNHMVHKVIIEPGSRMEKILGVRETRVNSLHHQAVKSKGTGVVISGHAEDGVPELLEVPGHRFMLAAQCHPEEIWRDEPVWGKLFHAFIEECSNAHKRTTLTIDKLFAPIQTHIQAI</sequence>
<dbReference type="InterPro" id="IPR029062">
    <property type="entry name" value="Class_I_gatase-like"/>
</dbReference>
<reference evidence="1 2" key="1">
    <citation type="submission" date="2018-06" db="EMBL/GenBank/DDBJ databases">
        <title>Genomic Encyclopedia of Archaeal and Bacterial Type Strains, Phase II (KMG-II): from individual species to whole genera.</title>
        <authorList>
            <person name="Goeker M."/>
        </authorList>
    </citation>
    <scope>NUCLEOTIDE SEQUENCE [LARGE SCALE GENOMIC DNA]</scope>
    <source>
        <strain evidence="1 2">ATCC BAA-1881</strain>
    </source>
</reference>
<dbReference type="GO" id="GO:0006598">
    <property type="term" value="P:polyamine catabolic process"/>
    <property type="evidence" value="ECO:0007669"/>
    <property type="project" value="TreeGrafter"/>
</dbReference>
<dbReference type="GO" id="GO:0016740">
    <property type="term" value="F:transferase activity"/>
    <property type="evidence" value="ECO:0007669"/>
    <property type="project" value="UniProtKB-KW"/>
</dbReference>
<keyword evidence="2" id="KW-1185">Reference proteome</keyword>
<dbReference type="PROSITE" id="PS51273">
    <property type="entry name" value="GATASE_TYPE_1"/>
    <property type="match status" value="1"/>
</dbReference>
<dbReference type="InterPro" id="IPR011697">
    <property type="entry name" value="Peptidase_C26"/>
</dbReference>
<dbReference type="Pfam" id="PF07722">
    <property type="entry name" value="Peptidase_C26"/>
    <property type="match status" value="1"/>
</dbReference>
<gene>
    <name evidence="1" type="ORF">EI42_05589</name>
</gene>
<dbReference type="CDD" id="cd01745">
    <property type="entry name" value="GATase1_2"/>
    <property type="match status" value="1"/>
</dbReference>
<dbReference type="GO" id="GO:0005829">
    <property type="term" value="C:cytosol"/>
    <property type="evidence" value="ECO:0007669"/>
    <property type="project" value="TreeGrafter"/>
</dbReference>
<dbReference type="Proteomes" id="UP000248806">
    <property type="component" value="Unassembled WGS sequence"/>
</dbReference>
<comment type="caution">
    <text evidence="1">The sequence shown here is derived from an EMBL/GenBank/DDBJ whole genome shotgun (WGS) entry which is preliminary data.</text>
</comment>
<dbReference type="SUPFAM" id="SSF52317">
    <property type="entry name" value="Class I glutamine amidotransferase-like"/>
    <property type="match status" value="1"/>
</dbReference>
<dbReference type="InterPro" id="IPR044668">
    <property type="entry name" value="PuuD-like"/>
</dbReference>
<dbReference type="OrthoDB" id="9813383at2"/>
<dbReference type="PANTHER" id="PTHR43235:SF1">
    <property type="entry name" value="GLUTAMINE AMIDOTRANSFERASE PB2B2.05-RELATED"/>
    <property type="match status" value="1"/>
</dbReference>
<evidence type="ECO:0000313" key="1">
    <source>
        <dbReference type="EMBL" id="PZW22187.1"/>
    </source>
</evidence>
<dbReference type="Gene3D" id="3.40.50.880">
    <property type="match status" value="1"/>
</dbReference>
<name>A0A326TZN5_THEHA</name>
<dbReference type="RefSeq" id="WP_111325832.1">
    <property type="nucleotide sequence ID" value="NZ_BIFX01000001.1"/>
</dbReference>
<dbReference type="PANTHER" id="PTHR43235">
    <property type="entry name" value="GLUTAMINE AMIDOTRANSFERASE PB2B2.05-RELATED"/>
    <property type="match status" value="1"/>
</dbReference>
<accession>A0A326TZN5</accession>
<proteinExistence type="predicted"/>
<keyword evidence="1" id="KW-0315">Glutamine amidotransferase</keyword>
<keyword evidence="1" id="KW-0808">Transferase</keyword>
<protein>
    <submittedName>
        <fullName evidence="1">Putative glutamine amidotransferase</fullName>
    </submittedName>
</protein>